<keyword evidence="3" id="KW-1185">Reference proteome</keyword>
<evidence type="ECO:0000256" key="1">
    <source>
        <dbReference type="SAM" id="Phobius"/>
    </source>
</evidence>
<feature type="transmembrane region" description="Helical" evidence="1">
    <location>
        <begin position="109"/>
        <end position="130"/>
    </location>
</feature>
<evidence type="ECO:0000313" key="3">
    <source>
        <dbReference type="Proteomes" id="UP001147760"/>
    </source>
</evidence>
<keyword evidence="1" id="KW-1133">Transmembrane helix</keyword>
<dbReference type="Proteomes" id="UP001147760">
    <property type="component" value="Unassembled WGS sequence"/>
</dbReference>
<reference evidence="2" key="2">
    <citation type="journal article" date="2023" name="IMA Fungus">
        <title>Comparative genomic study of the Penicillium genus elucidates a diverse pangenome and 15 lateral gene transfer events.</title>
        <authorList>
            <person name="Petersen C."/>
            <person name="Sorensen T."/>
            <person name="Nielsen M.R."/>
            <person name="Sondergaard T.E."/>
            <person name="Sorensen J.L."/>
            <person name="Fitzpatrick D.A."/>
            <person name="Frisvad J.C."/>
            <person name="Nielsen K.L."/>
        </authorList>
    </citation>
    <scope>NUCLEOTIDE SEQUENCE</scope>
    <source>
        <strain evidence="2">IBT 17660</strain>
    </source>
</reference>
<sequence length="164" mass="18888">MAQYNTKYYTFDVIPVELAHIPPFPSTTASPHAGDTNARSMMMHVKSLYDINRNFFPSSTTRVICAWCGEGWDYLVKWTLRQLHFTLWALPQLSNTILCPDRLRAHFAYLWHTLAILLCLSSFPMDIGLLKSMSFHELPIPRQTPTATIQHLRSLCTNDNLRGF</sequence>
<keyword evidence="1" id="KW-0472">Membrane</keyword>
<name>A0A9W9WN19_9EURO</name>
<evidence type="ECO:0000313" key="2">
    <source>
        <dbReference type="EMBL" id="KAJ5470476.1"/>
    </source>
</evidence>
<protein>
    <submittedName>
        <fullName evidence="2">Uncharacterized protein</fullName>
    </submittedName>
</protein>
<dbReference type="EMBL" id="JAPWDO010000005">
    <property type="protein sequence ID" value="KAJ5470476.1"/>
    <property type="molecule type" value="Genomic_DNA"/>
</dbReference>
<reference evidence="2" key="1">
    <citation type="submission" date="2022-12" db="EMBL/GenBank/DDBJ databases">
        <authorList>
            <person name="Petersen C."/>
        </authorList>
    </citation>
    <scope>NUCLEOTIDE SEQUENCE</scope>
    <source>
        <strain evidence="2">IBT 17660</strain>
    </source>
</reference>
<dbReference type="OrthoDB" id="5368615at2759"/>
<proteinExistence type="predicted"/>
<keyword evidence="1" id="KW-0812">Transmembrane</keyword>
<accession>A0A9W9WN19</accession>
<comment type="caution">
    <text evidence="2">The sequence shown here is derived from an EMBL/GenBank/DDBJ whole genome shotgun (WGS) entry which is preliminary data.</text>
</comment>
<organism evidence="2 3">
    <name type="scientific">Penicillium desertorum</name>
    <dbReference type="NCBI Taxonomy" id="1303715"/>
    <lineage>
        <taxon>Eukaryota</taxon>
        <taxon>Fungi</taxon>
        <taxon>Dikarya</taxon>
        <taxon>Ascomycota</taxon>
        <taxon>Pezizomycotina</taxon>
        <taxon>Eurotiomycetes</taxon>
        <taxon>Eurotiomycetidae</taxon>
        <taxon>Eurotiales</taxon>
        <taxon>Aspergillaceae</taxon>
        <taxon>Penicillium</taxon>
    </lineage>
</organism>
<gene>
    <name evidence="2" type="ORF">N7530_007833</name>
</gene>
<dbReference type="AlphaFoldDB" id="A0A9W9WN19"/>